<sequence>DQATESLPVIGDNWRELATSLPPLAWRHHDPRLATSGDKHAKQRVLRRFRL</sequence>
<dbReference type="EMBL" id="LXQA010782154">
    <property type="protein sequence ID" value="MCI70745.1"/>
    <property type="molecule type" value="Genomic_DNA"/>
</dbReference>
<dbReference type="AlphaFoldDB" id="A0A392UG76"/>
<organism evidence="1 2">
    <name type="scientific">Trifolium medium</name>
    <dbReference type="NCBI Taxonomy" id="97028"/>
    <lineage>
        <taxon>Eukaryota</taxon>
        <taxon>Viridiplantae</taxon>
        <taxon>Streptophyta</taxon>
        <taxon>Embryophyta</taxon>
        <taxon>Tracheophyta</taxon>
        <taxon>Spermatophyta</taxon>
        <taxon>Magnoliopsida</taxon>
        <taxon>eudicotyledons</taxon>
        <taxon>Gunneridae</taxon>
        <taxon>Pentapetalae</taxon>
        <taxon>rosids</taxon>
        <taxon>fabids</taxon>
        <taxon>Fabales</taxon>
        <taxon>Fabaceae</taxon>
        <taxon>Papilionoideae</taxon>
        <taxon>50 kb inversion clade</taxon>
        <taxon>NPAAA clade</taxon>
        <taxon>Hologalegina</taxon>
        <taxon>IRL clade</taxon>
        <taxon>Trifolieae</taxon>
        <taxon>Trifolium</taxon>
    </lineage>
</organism>
<dbReference type="Proteomes" id="UP000265520">
    <property type="component" value="Unassembled WGS sequence"/>
</dbReference>
<protein>
    <submittedName>
        <fullName evidence="1">Uncharacterized protein</fullName>
    </submittedName>
</protein>
<accession>A0A392UG76</accession>
<keyword evidence="2" id="KW-1185">Reference proteome</keyword>
<evidence type="ECO:0000313" key="2">
    <source>
        <dbReference type="Proteomes" id="UP000265520"/>
    </source>
</evidence>
<feature type="non-terminal residue" evidence="1">
    <location>
        <position position="1"/>
    </location>
</feature>
<name>A0A392UG76_9FABA</name>
<evidence type="ECO:0000313" key="1">
    <source>
        <dbReference type="EMBL" id="MCI70745.1"/>
    </source>
</evidence>
<proteinExistence type="predicted"/>
<reference evidence="1 2" key="1">
    <citation type="journal article" date="2018" name="Front. Plant Sci.">
        <title>Red Clover (Trifolium pratense) and Zigzag Clover (T. medium) - A Picture of Genomic Similarities and Differences.</title>
        <authorList>
            <person name="Dluhosova J."/>
            <person name="Istvanek J."/>
            <person name="Nedelnik J."/>
            <person name="Repkova J."/>
        </authorList>
    </citation>
    <scope>NUCLEOTIDE SEQUENCE [LARGE SCALE GENOMIC DNA]</scope>
    <source>
        <strain evidence="2">cv. 10/8</strain>
        <tissue evidence="1">Leaf</tissue>
    </source>
</reference>
<comment type="caution">
    <text evidence="1">The sequence shown here is derived from an EMBL/GenBank/DDBJ whole genome shotgun (WGS) entry which is preliminary data.</text>
</comment>